<dbReference type="SUPFAM" id="SSF88723">
    <property type="entry name" value="PIN domain-like"/>
    <property type="match status" value="1"/>
</dbReference>
<dbReference type="InterPro" id="IPR022907">
    <property type="entry name" value="VapC_family"/>
</dbReference>
<proteinExistence type="inferred from homology"/>
<dbReference type="Pfam" id="PF01850">
    <property type="entry name" value="PIN"/>
    <property type="match status" value="1"/>
</dbReference>
<sequence length="123" mass="13926">MRVLVDTNIWIDHLRKTEPVLVDLLERDQVCVHQSVITELALGNLKNRSVFLKALERLMIVRNVDDQGVRHLVEERRLWGRGLSAVDVALLASAVVTPGVSLWTRDKRLRQAARDVGVLADLD</sequence>
<feature type="binding site" evidence="6">
    <location>
        <position position="87"/>
    </location>
    <ligand>
        <name>Mg(2+)</name>
        <dbReference type="ChEBI" id="CHEBI:18420"/>
    </ligand>
</feature>
<evidence type="ECO:0000313" key="9">
    <source>
        <dbReference type="Proteomes" id="UP000054686"/>
    </source>
</evidence>
<evidence type="ECO:0000256" key="6">
    <source>
        <dbReference type="HAMAP-Rule" id="MF_00265"/>
    </source>
</evidence>
<dbReference type="Gene3D" id="3.40.50.1010">
    <property type="entry name" value="5'-nuclease"/>
    <property type="match status" value="1"/>
</dbReference>
<evidence type="ECO:0000256" key="4">
    <source>
        <dbReference type="ARBA" id="ARBA00022801"/>
    </source>
</evidence>
<feature type="binding site" evidence="6">
    <location>
        <position position="6"/>
    </location>
    <ligand>
        <name>Mg(2+)</name>
        <dbReference type="ChEBI" id="CHEBI:18420"/>
    </ligand>
</feature>
<reference evidence="8 9" key="1">
    <citation type="submission" date="2015-10" db="EMBL/GenBank/DDBJ databases">
        <title>Draft Genome of Actinomyces odontolyticus subsp. actinosynbacter strain XH001.</title>
        <authorList>
            <person name="Mclean J.S."/>
            <person name="He X."/>
        </authorList>
    </citation>
    <scope>NUCLEOTIDE SEQUENCE [LARGE SCALE GENOMIC DNA]</scope>
    <source>
        <strain evidence="8 9">XH001</strain>
    </source>
</reference>
<dbReference type="GO" id="GO:0004540">
    <property type="term" value="F:RNA nuclease activity"/>
    <property type="evidence" value="ECO:0007669"/>
    <property type="project" value="InterPro"/>
</dbReference>
<comment type="function">
    <text evidence="6">Toxic component of a toxin-antitoxin (TA) system. An RNase.</text>
</comment>
<dbReference type="GO" id="GO:0090729">
    <property type="term" value="F:toxin activity"/>
    <property type="evidence" value="ECO:0007669"/>
    <property type="project" value="UniProtKB-KW"/>
</dbReference>
<name>A0A0V8RXT2_9ACTO</name>
<evidence type="ECO:0000259" key="7">
    <source>
        <dbReference type="SMART" id="SM00670"/>
    </source>
</evidence>
<dbReference type="OrthoDB" id="329172at2"/>
<dbReference type="AlphaFoldDB" id="A0A0V8RXT2"/>
<dbReference type="RefSeq" id="WP_060565681.1">
    <property type="nucleotide sequence ID" value="NZ_CP040006.1"/>
</dbReference>
<comment type="similarity">
    <text evidence="6">Belongs to the PINc/VapC protein family.</text>
</comment>
<comment type="cofactor">
    <cofactor evidence="6">
        <name>Mg(2+)</name>
        <dbReference type="ChEBI" id="CHEBI:18420"/>
    </cofactor>
</comment>
<dbReference type="EC" id="3.1.-.-" evidence="6"/>
<evidence type="ECO:0000256" key="3">
    <source>
        <dbReference type="ARBA" id="ARBA00022723"/>
    </source>
</evidence>
<protein>
    <recommendedName>
        <fullName evidence="6">Ribonuclease VapC</fullName>
        <shortName evidence="6">RNase VapC</shortName>
        <ecNumber evidence="6">3.1.-.-</ecNumber>
    </recommendedName>
    <alternativeName>
        <fullName evidence="6">Toxin VapC</fullName>
    </alternativeName>
</protein>
<organism evidence="8 9">
    <name type="scientific">Schaalia odontolytica</name>
    <dbReference type="NCBI Taxonomy" id="1660"/>
    <lineage>
        <taxon>Bacteria</taxon>
        <taxon>Bacillati</taxon>
        <taxon>Actinomycetota</taxon>
        <taxon>Actinomycetes</taxon>
        <taxon>Actinomycetales</taxon>
        <taxon>Actinomycetaceae</taxon>
        <taxon>Schaalia</taxon>
    </lineage>
</organism>
<evidence type="ECO:0000256" key="1">
    <source>
        <dbReference type="ARBA" id="ARBA00022649"/>
    </source>
</evidence>
<dbReference type="Proteomes" id="UP000054686">
    <property type="component" value="Unassembled WGS sequence"/>
</dbReference>
<keyword evidence="6" id="KW-0800">Toxin</keyword>
<dbReference type="EMBL" id="LLVT01000001">
    <property type="protein sequence ID" value="KSW12849.1"/>
    <property type="molecule type" value="Genomic_DNA"/>
</dbReference>
<comment type="caution">
    <text evidence="8">The sequence shown here is derived from an EMBL/GenBank/DDBJ whole genome shotgun (WGS) entry which is preliminary data.</text>
</comment>
<feature type="domain" description="PIN" evidence="7">
    <location>
        <begin position="1"/>
        <end position="111"/>
    </location>
</feature>
<dbReference type="InterPro" id="IPR002716">
    <property type="entry name" value="PIN_dom"/>
</dbReference>
<evidence type="ECO:0000313" key="8">
    <source>
        <dbReference type="EMBL" id="KSW12849.1"/>
    </source>
</evidence>
<keyword evidence="4 6" id="KW-0378">Hydrolase</keyword>
<dbReference type="HAMAP" id="MF_00265">
    <property type="entry name" value="VapC_Nob1"/>
    <property type="match status" value="1"/>
</dbReference>
<evidence type="ECO:0000256" key="2">
    <source>
        <dbReference type="ARBA" id="ARBA00022722"/>
    </source>
</evidence>
<keyword evidence="3 6" id="KW-0479">Metal-binding</keyword>
<dbReference type="InterPro" id="IPR029060">
    <property type="entry name" value="PIN-like_dom_sf"/>
</dbReference>
<keyword evidence="1 6" id="KW-1277">Toxin-antitoxin system</keyword>
<dbReference type="GO" id="GO:0016787">
    <property type="term" value="F:hydrolase activity"/>
    <property type="evidence" value="ECO:0007669"/>
    <property type="project" value="UniProtKB-KW"/>
</dbReference>
<evidence type="ECO:0000256" key="5">
    <source>
        <dbReference type="ARBA" id="ARBA00022842"/>
    </source>
</evidence>
<keyword evidence="5 6" id="KW-0460">Magnesium</keyword>
<dbReference type="GO" id="GO:0000287">
    <property type="term" value="F:magnesium ion binding"/>
    <property type="evidence" value="ECO:0007669"/>
    <property type="project" value="UniProtKB-UniRule"/>
</dbReference>
<accession>A0A0V8RXT2</accession>
<keyword evidence="2 6" id="KW-0540">Nuclease</keyword>
<gene>
    <name evidence="6" type="primary">vapC</name>
    <name evidence="8" type="ORF">APY09_00325</name>
</gene>
<dbReference type="SMART" id="SM00670">
    <property type="entry name" value="PINc"/>
    <property type="match status" value="1"/>
</dbReference>